<protein>
    <recommendedName>
        <fullName evidence="1">diguanylate cyclase</fullName>
        <ecNumber evidence="1">2.7.7.65</ecNumber>
    </recommendedName>
</protein>
<dbReference type="Proteomes" id="UP001596036">
    <property type="component" value="Unassembled WGS sequence"/>
</dbReference>
<evidence type="ECO:0000256" key="1">
    <source>
        <dbReference type="ARBA" id="ARBA00012528"/>
    </source>
</evidence>
<dbReference type="SUPFAM" id="SSF55073">
    <property type="entry name" value="Nucleotide cyclase"/>
    <property type="match status" value="1"/>
</dbReference>
<evidence type="ECO:0000259" key="6">
    <source>
        <dbReference type="PROSITE" id="PS50887"/>
    </source>
</evidence>
<dbReference type="NCBIfam" id="TIGR00254">
    <property type="entry name" value="GGDEF"/>
    <property type="match status" value="1"/>
</dbReference>
<dbReference type="PANTHER" id="PTHR45138">
    <property type="entry name" value="REGULATORY COMPONENTS OF SENSORY TRANSDUCTION SYSTEM"/>
    <property type="match status" value="1"/>
</dbReference>
<reference evidence="8" key="1">
    <citation type="journal article" date="2019" name="Int. J. Syst. Evol. Microbiol.">
        <title>The Global Catalogue of Microorganisms (GCM) 10K type strain sequencing project: providing services to taxonomists for standard genome sequencing and annotation.</title>
        <authorList>
            <consortium name="The Broad Institute Genomics Platform"/>
            <consortium name="The Broad Institute Genome Sequencing Center for Infectious Disease"/>
            <person name="Wu L."/>
            <person name="Ma J."/>
        </authorList>
    </citation>
    <scope>NUCLEOTIDE SEQUENCE [LARGE SCALE GENOMIC DNA]</scope>
    <source>
        <strain evidence="8">KACC 11407</strain>
    </source>
</reference>
<dbReference type="InterPro" id="IPR043128">
    <property type="entry name" value="Rev_trsase/Diguanyl_cyclase"/>
</dbReference>
<keyword evidence="7" id="KW-0548">Nucleotidyltransferase</keyword>
<keyword evidence="4" id="KW-0812">Transmembrane</keyword>
<evidence type="ECO:0000313" key="8">
    <source>
        <dbReference type="Proteomes" id="UP001596036"/>
    </source>
</evidence>
<dbReference type="EMBL" id="JBHSNM010000002">
    <property type="protein sequence ID" value="MFC5570424.1"/>
    <property type="molecule type" value="Genomic_DNA"/>
</dbReference>
<feature type="domain" description="GGDEF" evidence="6">
    <location>
        <begin position="446"/>
        <end position="579"/>
    </location>
</feature>
<comment type="catalytic activity">
    <reaction evidence="2">
        <text>2 GTP = 3',3'-c-di-GMP + 2 diphosphate</text>
        <dbReference type="Rhea" id="RHEA:24898"/>
        <dbReference type="ChEBI" id="CHEBI:33019"/>
        <dbReference type="ChEBI" id="CHEBI:37565"/>
        <dbReference type="ChEBI" id="CHEBI:58805"/>
        <dbReference type="EC" id="2.7.7.65"/>
    </reaction>
</comment>
<comment type="caution">
    <text evidence="7">The sequence shown here is derived from an EMBL/GenBank/DDBJ whole genome shotgun (WGS) entry which is preliminary data.</text>
</comment>
<feature type="signal peptide" evidence="5">
    <location>
        <begin position="1"/>
        <end position="23"/>
    </location>
</feature>
<dbReference type="InterPro" id="IPR050469">
    <property type="entry name" value="Diguanylate_Cyclase"/>
</dbReference>
<accession>A0ABW0SNX7</accession>
<dbReference type="InterPro" id="IPR000160">
    <property type="entry name" value="GGDEF_dom"/>
</dbReference>
<keyword evidence="7" id="KW-0808">Transferase</keyword>
<dbReference type="SMART" id="SM00267">
    <property type="entry name" value="GGDEF"/>
    <property type="match status" value="1"/>
</dbReference>
<dbReference type="InterPro" id="IPR029787">
    <property type="entry name" value="Nucleotide_cyclase"/>
</dbReference>
<evidence type="ECO:0000256" key="2">
    <source>
        <dbReference type="ARBA" id="ARBA00034247"/>
    </source>
</evidence>
<dbReference type="RefSeq" id="WP_386754797.1">
    <property type="nucleotide sequence ID" value="NZ_JBHSNM010000002.1"/>
</dbReference>
<organism evidence="7 8">
    <name type="scientific">Lysobacter yangpyeongensis</name>
    <dbReference type="NCBI Taxonomy" id="346182"/>
    <lineage>
        <taxon>Bacteria</taxon>
        <taxon>Pseudomonadati</taxon>
        <taxon>Pseudomonadota</taxon>
        <taxon>Gammaproteobacteria</taxon>
        <taxon>Lysobacterales</taxon>
        <taxon>Lysobacteraceae</taxon>
        <taxon>Lysobacter</taxon>
    </lineage>
</organism>
<keyword evidence="4" id="KW-1133">Transmembrane helix</keyword>
<keyword evidence="4" id="KW-0472">Membrane</keyword>
<gene>
    <name evidence="7" type="ORF">ACFPN1_10175</name>
</gene>
<feature type="coiled-coil region" evidence="3">
    <location>
        <begin position="322"/>
        <end position="373"/>
    </location>
</feature>
<dbReference type="CDD" id="cd01949">
    <property type="entry name" value="GGDEF"/>
    <property type="match status" value="1"/>
</dbReference>
<dbReference type="PANTHER" id="PTHR45138:SF9">
    <property type="entry name" value="DIGUANYLATE CYCLASE DGCM-RELATED"/>
    <property type="match status" value="1"/>
</dbReference>
<evidence type="ECO:0000313" key="7">
    <source>
        <dbReference type="EMBL" id="MFC5570424.1"/>
    </source>
</evidence>
<dbReference type="PROSITE" id="PS50887">
    <property type="entry name" value="GGDEF"/>
    <property type="match status" value="1"/>
</dbReference>
<name>A0ABW0SNX7_9GAMM</name>
<dbReference type="EC" id="2.7.7.65" evidence="1"/>
<dbReference type="Gene3D" id="3.30.70.270">
    <property type="match status" value="1"/>
</dbReference>
<dbReference type="GO" id="GO:0052621">
    <property type="term" value="F:diguanylate cyclase activity"/>
    <property type="evidence" value="ECO:0007669"/>
    <property type="project" value="UniProtKB-EC"/>
</dbReference>
<sequence length="590" mass="65738">MEFRMIRLVAMAALISASLSANASASQPDIDQLLGRAEAERSRSPDRLAASLAQLDELTAVASPTQKRRVQLLHAYQLVVTGKYQAATKLALSIYDESPEIPIKFRAALLVANSAAITRDFSLGLRHLEHAMGMIDNVPDAELRQQAYLVAAVLYNQYGQFTLGQHYAELLLEQDASPRNHCIAQQVRVEASFGLGTHLEDDSIAVAAIAECAAQNEPIPSNLMRGYLARRWASRGQTERAISLLQEHLAEVEATRYPWLIGEFHSQLAEYHLATGDLEASKQHAEITLKRGDKNSYLMPLVSAHRVLYEIALKNSDLATALDEYRQYAEADKARLDEVKAREFAFQLSRHELQQKNQSIELLQRQNDVLRLQQDLSKKSAQNNQLLTAMLLMILGVGAYWAYKVKRVQMMFRKQAQVDSLTGISNRGHFREEAEAHLARSKAANREAALVLLDLDNFKHINDRHGHATGDWVLKQVANACRAACREGDLFGRLGGEEFAILTCGGDLQAAERIAQQCRENLAAIDTTSIDHDQPITASFGCATTRLCGHGFENLFMHADRAMYRAKAEGRDRVCAHEERPVLVRAQAHA</sequence>
<evidence type="ECO:0000256" key="3">
    <source>
        <dbReference type="SAM" id="Coils"/>
    </source>
</evidence>
<feature type="chain" id="PRO_5046399707" description="diguanylate cyclase" evidence="5">
    <location>
        <begin position="24"/>
        <end position="590"/>
    </location>
</feature>
<feature type="transmembrane region" description="Helical" evidence="4">
    <location>
        <begin position="386"/>
        <end position="403"/>
    </location>
</feature>
<keyword evidence="5" id="KW-0732">Signal</keyword>
<keyword evidence="3" id="KW-0175">Coiled coil</keyword>
<proteinExistence type="predicted"/>
<evidence type="ECO:0000256" key="4">
    <source>
        <dbReference type="SAM" id="Phobius"/>
    </source>
</evidence>
<keyword evidence="8" id="KW-1185">Reference proteome</keyword>
<dbReference type="Pfam" id="PF00990">
    <property type="entry name" value="GGDEF"/>
    <property type="match status" value="1"/>
</dbReference>
<evidence type="ECO:0000256" key="5">
    <source>
        <dbReference type="SAM" id="SignalP"/>
    </source>
</evidence>